<dbReference type="InterPro" id="IPR032675">
    <property type="entry name" value="LRR_dom_sf"/>
</dbReference>
<dbReference type="SUPFAM" id="SSF52058">
    <property type="entry name" value="L domain-like"/>
    <property type="match status" value="1"/>
</dbReference>
<comment type="caution">
    <text evidence="4">The sequence shown here is derived from an EMBL/GenBank/DDBJ whole genome shotgun (WGS) entry which is preliminary data.</text>
</comment>
<dbReference type="InterPro" id="IPR058922">
    <property type="entry name" value="WHD_DRP"/>
</dbReference>
<evidence type="ECO:0000259" key="3">
    <source>
        <dbReference type="Pfam" id="PF25019"/>
    </source>
</evidence>
<dbReference type="Pfam" id="PF25019">
    <property type="entry name" value="LRR_R13L1-DRL21"/>
    <property type="match status" value="1"/>
</dbReference>
<accession>A0ABR2S5C2</accession>
<dbReference type="PANTHER" id="PTHR47186">
    <property type="entry name" value="LEUCINE-RICH REPEAT-CONTAINING PROTEIN 57"/>
    <property type="match status" value="1"/>
</dbReference>
<evidence type="ECO:0000256" key="1">
    <source>
        <dbReference type="ARBA" id="ARBA00022737"/>
    </source>
</evidence>
<dbReference type="Pfam" id="PF23559">
    <property type="entry name" value="WHD_DRP"/>
    <property type="match status" value="1"/>
</dbReference>
<dbReference type="PANTHER" id="PTHR47186:SF18">
    <property type="entry name" value="RX N-TERMINAL DOMAIN-CONTAINING PROTEIN"/>
    <property type="match status" value="1"/>
</dbReference>
<proteinExistence type="predicted"/>
<keyword evidence="1" id="KW-0677">Repeat</keyword>
<evidence type="ECO:0000313" key="4">
    <source>
        <dbReference type="EMBL" id="KAK9020164.1"/>
    </source>
</evidence>
<feature type="domain" description="R13L1/DRL21-like LRR repeat region" evidence="3">
    <location>
        <begin position="220"/>
        <end position="351"/>
    </location>
</feature>
<evidence type="ECO:0000313" key="5">
    <source>
        <dbReference type="Proteomes" id="UP001396334"/>
    </source>
</evidence>
<dbReference type="InterPro" id="IPR056789">
    <property type="entry name" value="LRR_R13L1-DRL21"/>
</dbReference>
<name>A0ABR2S5C2_9ROSI</name>
<dbReference type="Gene3D" id="3.80.10.10">
    <property type="entry name" value="Ribonuclease Inhibitor"/>
    <property type="match status" value="1"/>
</dbReference>
<reference evidence="4 5" key="1">
    <citation type="journal article" date="2024" name="G3 (Bethesda)">
        <title>Genome assembly of Hibiscus sabdariffa L. provides insights into metabolisms of medicinal natural products.</title>
        <authorList>
            <person name="Kim T."/>
        </authorList>
    </citation>
    <scope>NUCLEOTIDE SEQUENCE [LARGE SCALE GENOMIC DNA]</scope>
    <source>
        <strain evidence="4">TK-2024</strain>
        <tissue evidence="4">Old leaves</tissue>
    </source>
</reference>
<sequence length="442" mass="50478">MVDIGNKCLNELLSNSLFQDVEKDACGNILTCKMHDLVHDLALSVSKSDTLNFRENSTFTTNDLLNIWHLSICYDRESLARVLTEIAPKLHSLFFEIDVLKKVPRTFTSLRVLKFSGVNYIRELPTSLGELKHLRYLDISKTPIRALPQSIIELYNLQTLRFLGFLIITFPNGLRNLISLRHIHFDRHSSQPIELHHLTSLQTLPMFSVGENISEHYHSIDALKSLNKLGGELRICNLQHVRDKQEANGANLHQKEKLCKVILEWSRSESDHNTKEVMEGFQPHSNLKSLISRNYPGESFPSWMLGLVGGFNTGLLLLDNLIELELIDCINCECLPPLGQLHNLRFLKLKSLEKVKHMATNFITMKLMMLKSLPQQLQYLSALEELTIEGFQGIEALPDWLGSLSSLKHLQIILWHGLLHLPSVNVMLRLSNLATFEVLRCP</sequence>
<evidence type="ECO:0000259" key="2">
    <source>
        <dbReference type="Pfam" id="PF23559"/>
    </source>
</evidence>
<feature type="domain" description="Disease resistance protein winged helix" evidence="2">
    <location>
        <begin position="1"/>
        <end position="42"/>
    </location>
</feature>
<keyword evidence="5" id="KW-1185">Reference proteome</keyword>
<dbReference type="EMBL" id="JBBPBN010000017">
    <property type="protein sequence ID" value="KAK9020164.1"/>
    <property type="molecule type" value="Genomic_DNA"/>
</dbReference>
<gene>
    <name evidence="4" type="ORF">V6N11_054655</name>
</gene>
<organism evidence="4 5">
    <name type="scientific">Hibiscus sabdariffa</name>
    <name type="common">roselle</name>
    <dbReference type="NCBI Taxonomy" id="183260"/>
    <lineage>
        <taxon>Eukaryota</taxon>
        <taxon>Viridiplantae</taxon>
        <taxon>Streptophyta</taxon>
        <taxon>Embryophyta</taxon>
        <taxon>Tracheophyta</taxon>
        <taxon>Spermatophyta</taxon>
        <taxon>Magnoliopsida</taxon>
        <taxon>eudicotyledons</taxon>
        <taxon>Gunneridae</taxon>
        <taxon>Pentapetalae</taxon>
        <taxon>rosids</taxon>
        <taxon>malvids</taxon>
        <taxon>Malvales</taxon>
        <taxon>Malvaceae</taxon>
        <taxon>Malvoideae</taxon>
        <taxon>Hibiscus</taxon>
    </lineage>
</organism>
<protein>
    <submittedName>
        <fullName evidence="4">Uncharacterized protein</fullName>
    </submittedName>
</protein>
<dbReference type="Proteomes" id="UP001396334">
    <property type="component" value="Unassembled WGS sequence"/>
</dbReference>